<feature type="region of interest" description="Disordered" evidence="1">
    <location>
        <begin position="109"/>
        <end position="204"/>
    </location>
</feature>
<accession>A0A9W7ZZY0</accession>
<feature type="compositionally biased region" description="Polar residues" evidence="1">
    <location>
        <begin position="61"/>
        <end position="73"/>
    </location>
</feature>
<evidence type="ECO:0008006" key="4">
    <source>
        <dbReference type="Google" id="ProtNLM"/>
    </source>
</evidence>
<sequence length="960" mass="109531">MYSVGRIRTRLSLPIAATRLSTTTVASTAYRLFRATGINGNGGANRASPMMFYRKLHSQNDDNGNESGQQDPKATSDPLTEKQETQNNGEEKQTISQEQLKVFSNIEKHNESSISSTQGDNNDNNQQAPAKKEDNSEAESESIDSFVKRLAHKETTEEGQENDTESGSSPASFNKSKRGRKNHPKPCKSSSSNKDDKNEGPITIDWETINPRKLHVSVIGRTPVEQVPTLKHKLDRVLFNPGVYYLKDPRTNVYNFNPYLEHITQPEEFDYDKLTPYITSSKDVDLIGHARRRGKQFVGSTSSMTHILSHLYYVVSHWKPVNISDLSEAFVDMPTGFTRAMKYPASIFLRYSEEQVEATEGDEEGSEGKVRGVYAIDTDKSFDVEDSILMILGKSMEKLVATTPKEFEKYKKINLTSQHETATDNAKVEVKDETDNDASSETATATTSELLQQDKETYHYSEYGKFVLRSQLDCRDPRLPNPIFDLKTRAVLAVRLDMDNYMVSRGYQITKHHGIMQSFEREYYDMIRSAFLKYNFQARIGNMDGVFVTYHNTAKIFGFQYVPLEQMDRHIFGNSITGNQSFNAVIHLLGEILENVTKDYPKRTLRMTFETKQGHQKLDVWVEVMPDEDVEEAASIENNSSKESVVASTEDIVVDEEKQIGSDSEVNEQATTTTTAMVEEKIEDKDVKEEQDVAVEEQKIQSETSDEVNEQTTTTTINLEEKEHEKKEQAKIAEEEEIEEEDDEFYIPPDRIVERYTIETHSEVNGNTTTDPFTLNSKNDRWKVKYRFYKSSENMGGPEQCRLAYQILRRRQAKSLERPLAITDDDEVDSFIRMLRKISRRGLKMNEPEYGKKTVVSSSSIIKINNAILPSTKHKKKAEKNKNKSKEAKSEEPKYGKKTVVNSSSKTKIDNVALSSIKQKKKARKNKNKNKSKKTKSEKPQRKSTTKAKQSQVRWNLHSN</sequence>
<name>A0A9W7ZZY0_9FUNG</name>
<evidence type="ECO:0000313" key="2">
    <source>
        <dbReference type="EMBL" id="KAJ1914380.1"/>
    </source>
</evidence>
<evidence type="ECO:0000256" key="1">
    <source>
        <dbReference type="SAM" id="MobiDB-lite"/>
    </source>
</evidence>
<dbReference type="AlphaFoldDB" id="A0A9W7ZZY0"/>
<feature type="compositionally biased region" description="Polar residues" evidence="1">
    <location>
        <begin position="947"/>
        <end position="960"/>
    </location>
</feature>
<dbReference type="GO" id="GO:0005740">
    <property type="term" value="C:mitochondrial envelope"/>
    <property type="evidence" value="ECO:0007669"/>
    <property type="project" value="TreeGrafter"/>
</dbReference>
<keyword evidence="3" id="KW-1185">Reference proteome</keyword>
<protein>
    <recommendedName>
        <fullName evidence="4">Pet127-domain-containing protein</fullName>
    </recommendedName>
</protein>
<feature type="compositionally biased region" description="Polar residues" evidence="1">
    <location>
        <begin position="165"/>
        <end position="174"/>
    </location>
</feature>
<dbReference type="PANTHER" id="PTHR31014">
    <property type="entry name" value="MITOCHONDRIAL TRANSLATION SYSTEM COMPONENT PET127-RELATED"/>
    <property type="match status" value="1"/>
</dbReference>
<proteinExistence type="predicted"/>
<evidence type="ECO:0000313" key="3">
    <source>
        <dbReference type="Proteomes" id="UP001150538"/>
    </source>
</evidence>
<dbReference type="PANTHER" id="PTHR31014:SF0">
    <property type="entry name" value="MITOCHONDRIAL TRANSLATION SYSTEM COMPONENT PET127-RELATED"/>
    <property type="match status" value="1"/>
</dbReference>
<feature type="compositionally biased region" description="Polar residues" evidence="1">
    <location>
        <begin position="112"/>
        <end position="128"/>
    </location>
</feature>
<dbReference type="Proteomes" id="UP001150538">
    <property type="component" value="Unassembled WGS sequence"/>
</dbReference>
<dbReference type="EMBL" id="JANBPU010000201">
    <property type="protein sequence ID" value="KAJ1914380.1"/>
    <property type="molecule type" value="Genomic_DNA"/>
</dbReference>
<feature type="region of interest" description="Disordered" evidence="1">
    <location>
        <begin position="867"/>
        <end position="960"/>
    </location>
</feature>
<comment type="caution">
    <text evidence="2">The sequence shown here is derived from an EMBL/GenBank/DDBJ whole genome shotgun (WGS) entry which is preliminary data.</text>
</comment>
<feature type="compositionally biased region" description="Basic residues" evidence="1">
    <location>
        <begin position="175"/>
        <end position="186"/>
    </location>
</feature>
<feature type="region of interest" description="Disordered" evidence="1">
    <location>
        <begin position="722"/>
        <end position="742"/>
    </location>
</feature>
<feature type="compositionally biased region" description="Basic and acidic residues" evidence="1">
    <location>
        <begin position="880"/>
        <end position="895"/>
    </location>
</feature>
<gene>
    <name evidence="2" type="ORF">H4219_004823</name>
</gene>
<organism evidence="2 3">
    <name type="scientific">Mycoemilia scoparia</name>
    <dbReference type="NCBI Taxonomy" id="417184"/>
    <lineage>
        <taxon>Eukaryota</taxon>
        <taxon>Fungi</taxon>
        <taxon>Fungi incertae sedis</taxon>
        <taxon>Zoopagomycota</taxon>
        <taxon>Kickxellomycotina</taxon>
        <taxon>Kickxellomycetes</taxon>
        <taxon>Kickxellales</taxon>
        <taxon>Kickxellaceae</taxon>
        <taxon>Mycoemilia</taxon>
    </lineage>
</organism>
<dbReference type="InterPro" id="IPR013943">
    <property type="entry name" value="Pet127"/>
</dbReference>
<feature type="region of interest" description="Disordered" evidence="1">
    <location>
        <begin position="421"/>
        <end position="450"/>
    </location>
</feature>
<feature type="region of interest" description="Disordered" evidence="1">
    <location>
        <begin position="57"/>
        <end position="95"/>
    </location>
</feature>
<feature type="compositionally biased region" description="Basic and acidic residues" evidence="1">
    <location>
        <begin position="722"/>
        <end position="733"/>
    </location>
</feature>
<feature type="compositionally biased region" description="Low complexity" evidence="1">
    <location>
        <begin position="439"/>
        <end position="449"/>
    </location>
</feature>
<feature type="compositionally biased region" description="Basic and acidic residues" evidence="1">
    <location>
        <begin position="79"/>
        <end position="93"/>
    </location>
</feature>
<dbReference type="GO" id="GO:0000964">
    <property type="term" value="P:mitochondrial RNA 5'-end processing"/>
    <property type="evidence" value="ECO:0007669"/>
    <property type="project" value="TreeGrafter"/>
</dbReference>
<dbReference type="OrthoDB" id="10249045at2759"/>
<feature type="compositionally biased region" description="Basic residues" evidence="1">
    <location>
        <begin position="918"/>
        <end position="934"/>
    </location>
</feature>
<dbReference type="Pfam" id="PF08634">
    <property type="entry name" value="Pet127"/>
    <property type="match status" value="1"/>
</dbReference>
<reference evidence="2" key="1">
    <citation type="submission" date="2022-07" db="EMBL/GenBank/DDBJ databases">
        <title>Phylogenomic reconstructions and comparative analyses of Kickxellomycotina fungi.</title>
        <authorList>
            <person name="Reynolds N.K."/>
            <person name="Stajich J.E."/>
            <person name="Barry K."/>
            <person name="Grigoriev I.V."/>
            <person name="Crous P."/>
            <person name="Smith M.E."/>
        </authorList>
    </citation>
    <scope>NUCLEOTIDE SEQUENCE</scope>
    <source>
        <strain evidence="2">NBRC 100468</strain>
    </source>
</reference>